<dbReference type="InterPro" id="IPR024363">
    <property type="entry name" value="DUF3853"/>
</dbReference>
<dbReference type="Pfam" id="PF12964">
    <property type="entry name" value="DUF3853"/>
    <property type="match status" value="1"/>
</dbReference>
<dbReference type="RefSeq" id="WP_063969308.1">
    <property type="nucleotide sequence ID" value="NZ_JAMXLT020000019.1"/>
</dbReference>
<comment type="caution">
    <text evidence="1">The sequence shown here is derived from an EMBL/GenBank/DDBJ whole genome shotgun (WGS) entry which is preliminary data.</text>
</comment>
<evidence type="ECO:0000313" key="1">
    <source>
        <dbReference type="EMBL" id="MDW8549540.1"/>
    </source>
</evidence>
<accession>A0ABU4JIP4</accession>
<dbReference type="Proteomes" id="UP001204439">
    <property type="component" value="Unassembled WGS sequence"/>
</dbReference>
<protein>
    <submittedName>
        <fullName evidence="1">DUF3853 family protein</fullName>
    </submittedName>
</protein>
<dbReference type="EMBL" id="JAMXLT020000019">
    <property type="protein sequence ID" value="MDW8549540.1"/>
    <property type="molecule type" value="Genomic_DNA"/>
</dbReference>
<gene>
    <name evidence="1" type="ORF">NG800_011510</name>
</gene>
<keyword evidence="2" id="KW-1185">Reference proteome</keyword>
<proteinExistence type="predicted"/>
<sequence>MEITHNNLPEALALLLQEVRDLRQQVSQLEPPKQKEEFYGIAGIAKILNCCNTTAQRIKNTGYIDGALYQAGRQILIDKDKLQQLYKENEHKIKSKIRKSLAK</sequence>
<organism evidence="1 2">
    <name type="scientific">Epilithonimonas ginsengisoli</name>
    <dbReference type="NCBI Taxonomy" id="1245592"/>
    <lineage>
        <taxon>Bacteria</taxon>
        <taxon>Pseudomonadati</taxon>
        <taxon>Bacteroidota</taxon>
        <taxon>Flavobacteriia</taxon>
        <taxon>Flavobacteriales</taxon>
        <taxon>Weeksellaceae</taxon>
        <taxon>Chryseobacterium group</taxon>
        <taxon>Epilithonimonas</taxon>
    </lineage>
</organism>
<evidence type="ECO:0000313" key="2">
    <source>
        <dbReference type="Proteomes" id="UP001204439"/>
    </source>
</evidence>
<name>A0ABU4JIP4_9FLAO</name>
<reference evidence="1 2" key="1">
    <citation type="submission" date="2023-11" db="EMBL/GenBank/DDBJ databases">
        <title>First isolation, identification, and characterization of non-pathogenic Epilithonimonas ginsengisoli isolated from diseased farmed rainbow trout (Oncorhynchus mykiss) in Chile.</title>
        <authorList>
            <person name="Miranda C.D."/>
            <person name="Irgang R."/>
            <person name="Concha C."/>
            <person name="Rojas R."/>
            <person name="Avendano R."/>
        </authorList>
    </citation>
    <scope>NUCLEOTIDE SEQUENCE [LARGE SCALE GENOMIC DNA]</scope>
    <source>
        <strain evidence="1 2">FP99</strain>
    </source>
</reference>